<reference evidence="1" key="1">
    <citation type="submission" date="2020-10" db="EMBL/GenBank/DDBJ databases">
        <authorList>
            <person name="Gilroy R."/>
        </authorList>
    </citation>
    <scope>NUCLEOTIDE SEQUENCE</scope>
    <source>
        <strain evidence="1">ChiHjej12B11-7776</strain>
    </source>
</reference>
<organism evidence="1 2">
    <name type="scientific">Candidatus Fimimonas merdipullorum</name>
    <dbReference type="NCBI Taxonomy" id="2840822"/>
    <lineage>
        <taxon>Bacteria</taxon>
        <taxon>Pseudomonadati</taxon>
        <taxon>Myxococcota</taxon>
        <taxon>Myxococcia</taxon>
        <taxon>Myxococcales</taxon>
        <taxon>Cystobacterineae</taxon>
        <taxon>Myxococcaceae</taxon>
        <taxon>Myxococcaceae incertae sedis</taxon>
        <taxon>Candidatus Fimimonas</taxon>
    </lineage>
</organism>
<proteinExistence type="predicted"/>
<reference evidence="1" key="2">
    <citation type="journal article" date="2021" name="PeerJ">
        <title>Extensive microbial diversity within the chicken gut microbiome revealed by metagenomics and culture.</title>
        <authorList>
            <person name="Gilroy R."/>
            <person name="Ravi A."/>
            <person name="Getino M."/>
            <person name="Pursley I."/>
            <person name="Horton D.L."/>
            <person name="Alikhan N.F."/>
            <person name="Baker D."/>
            <person name="Gharbi K."/>
            <person name="Hall N."/>
            <person name="Watson M."/>
            <person name="Adriaenssens E.M."/>
            <person name="Foster-Nyarko E."/>
            <person name="Jarju S."/>
            <person name="Secka A."/>
            <person name="Antonio M."/>
            <person name="Oren A."/>
            <person name="Chaudhuri R.R."/>
            <person name="La Ragione R."/>
            <person name="Hildebrand F."/>
            <person name="Pallen M.J."/>
        </authorList>
    </citation>
    <scope>NUCLEOTIDE SEQUENCE</scope>
    <source>
        <strain evidence="1">ChiHjej12B11-7776</strain>
    </source>
</reference>
<dbReference type="Proteomes" id="UP000886852">
    <property type="component" value="Unassembled WGS sequence"/>
</dbReference>
<name>A0A9D1MXJ6_9BACT</name>
<sequence>MKIEKIIPFLSKDDLREVAQNILNGELDLNLTMILPFMNEKDVDDICSQVAENPELLSKVNMAAMYPFASEECIDKIFLAGITNGKTDNAALPFVSDECLHRLVEDYLQNDSVEFEIDQLYPFLDEEDIRLLFKTYIKRHRKKTSDNEQ</sequence>
<evidence type="ECO:0000313" key="1">
    <source>
        <dbReference type="EMBL" id="HIU91352.1"/>
    </source>
</evidence>
<gene>
    <name evidence="1" type="ORF">IAC72_05015</name>
</gene>
<protein>
    <submittedName>
        <fullName evidence="1">Uncharacterized protein</fullName>
    </submittedName>
</protein>
<comment type="caution">
    <text evidence="1">The sequence shown here is derived from an EMBL/GenBank/DDBJ whole genome shotgun (WGS) entry which is preliminary data.</text>
</comment>
<dbReference type="AlphaFoldDB" id="A0A9D1MXJ6"/>
<accession>A0A9D1MXJ6</accession>
<dbReference type="EMBL" id="DVOC01000087">
    <property type="protein sequence ID" value="HIU91352.1"/>
    <property type="molecule type" value="Genomic_DNA"/>
</dbReference>
<evidence type="ECO:0000313" key="2">
    <source>
        <dbReference type="Proteomes" id="UP000886852"/>
    </source>
</evidence>